<dbReference type="EMBL" id="CP116341">
    <property type="protein sequence ID" value="WOV82953.1"/>
    <property type="molecule type" value="Genomic_DNA"/>
</dbReference>
<evidence type="ECO:0000259" key="2">
    <source>
        <dbReference type="PROSITE" id="PS50975"/>
    </source>
</evidence>
<dbReference type="PANTHER" id="PTHR21621">
    <property type="entry name" value="RIBOSOMAL PROTEIN S6 MODIFICATION PROTEIN"/>
    <property type="match status" value="1"/>
</dbReference>
<sequence length="265" mass="29930">MKGYIYYEEDDALRNQWFIDELIKEGNANQLDVELLTGDDELPGDASFVFYRARDVEKSQRWEQEGHVVVNRSEVNRVANDKFQTFQLAALLGVPSIPARRVDSVQDIQKYPIVIKTTNGHGGAEVHLCETNDEAEHVISLYPNRQLVMQPYIQHNSSDVRLYLIGVEVVGAVKRTGTDSFKANVGLGGTAERFDVPPPLREFAVKIAKALKSDYIGVDFIQNAEGVWLLNEIEDPVGARSLYETSELNVAREVMRHIHKKLTKC</sequence>
<dbReference type="RefSeq" id="WP_323690625.1">
    <property type="nucleotide sequence ID" value="NZ_CP116341.1"/>
</dbReference>
<protein>
    <submittedName>
        <fullName evidence="3">Alpha-L-glutamate ligase</fullName>
    </submittedName>
</protein>
<dbReference type="GO" id="GO:0016874">
    <property type="term" value="F:ligase activity"/>
    <property type="evidence" value="ECO:0007669"/>
    <property type="project" value="UniProtKB-KW"/>
</dbReference>
<evidence type="ECO:0000256" key="1">
    <source>
        <dbReference type="PROSITE-ProRule" id="PRU00409"/>
    </source>
</evidence>
<dbReference type="SUPFAM" id="SSF56059">
    <property type="entry name" value="Glutathione synthetase ATP-binding domain-like"/>
    <property type="match status" value="1"/>
</dbReference>
<organism evidence="3 4">
    <name type="scientific">Sporosarcina jeotgali</name>
    <dbReference type="NCBI Taxonomy" id="3020056"/>
    <lineage>
        <taxon>Bacteria</taxon>
        <taxon>Bacillati</taxon>
        <taxon>Bacillota</taxon>
        <taxon>Bacilli</taxon>
        <taxon>Bacillales</taxon>
        <taxon>Caryophanaceae</taxon>
        <taxon>Sporosarcina</taxon>
    </lineage>
</organism>
<evidence type="ECO:0000313" key="3">
    <source>
        <dbReference type="EMBL" id="WOV82953.1"/>
    </source>
</evidence>
<keyword evidence="1" id="KW-0547">Nucleotide-binding</keyword>
<dbReference type="PROSITE" id="PS50975">
    <property type="entry name" value="ATP_GRASP"/>
    <property type="match status" value="1"/>
</dbReference>
<dbReference type="InterPro" id="IPR013651">
    <property type="entry name" value="ATP-grasp_RimK-type"/>
</dbReference>
<dbReference type="Pfam" id="PF08443">
    <property type="entry name" value="RimK"/>
    <property type="match status" value="1"/>
</dbReference>
<dbReference type="InterPro" id="IPR011761">
    <property type="entry name" value="ATP-grasp"/>
</dbReference>
<keyword evidence="1" id="KW-0067">ATP-binding</keyword>
<keyword evidence="4" id="KW-1185">Reference proteome</keyword>
<dbReference type="InterPro" id="IPR013815">
    <property type="entry name" value="ATP_grasp_subdomain_1"/>
</dbReference>
<evidence type="ECO:0000313" key="4">
    <source>
        <dbReference type="Proteomes" id="UP001303532"/>
    </source>
</evidence>
<accession>A0ABZ0KT37</accession>
<proteinExistence type="predicted"/>
<dbReference type="Gene3D" id="3.30.470.20">
    <property type="entry name" value="ATP-grasp fold, B domain"/>
    <property type="match status" value="1"/>
</dbReference>
<gene>
    <name evidence="3" type="ORF">PGH26_08350</name>
</gene>
<name>A0ABZ0KT37_9BACL</name>
<keyword evidence="3" id="KW-0436">Ligase</keyword>
<dbReference type="Gene3D" id="3.30.1490.20">
    <property type="entry name" value="ATP-grasp fold, A domain"/>
    <property type="match status" value="1"/>
</dbReference>
<dbReference type="PANTHER" id="PTHR21621:SF0">
    <property type="entry name" value="BETA-CITRYLGLUTAMATE SYNTHASE B-RELATED"/>
    <property type="match status" value="1"/>
</dbReference>
<feature type="domain" description="ATP-grasp" evidence="2">
    <location>
        <begin position="86"/>
        <end position="259"/>
    </location>
</feature>
<dbReference type="Proteomes" id="UP001303532">
    <property type="component" value="Chromosome"/>
</dbReference>
<reference evidence="3 4" key="1">
    <citation type="submission" date="2023-01" db="EMBL/GenBank/DDBJ databases">
        <title>Sporosarcina sp. nov., isolated from Korean tranditional fermented seafood 'Jeotgal'.</title>
        <authorList>
            <person name="Yang A.-I."/>
        </authorList>
    </citation>
    <scope>NUCLEOTIDE SEQUENCE [LARGE SCALE GENOMIC DNA]</scope>
    <source>
        <strain evidence="3 4">B2O-1</strain>
    </source>
</reference>